<dbReference type="OrthoDB" id="5642874at2"/>
<dbReference type="RefSeq" id="WP_060528713.1">
    <property type="nucleotide sequence ID" value="NZ_KQ557186.1"/>
</dbReference>
<dbReference type="PANTHER" id="PTHR35040:SF9">
    <property type="entry name" value="4-LIKE CELL SURFACE PROTEIN, PUTATIVE (AFU_ORTHOLOGUE AFUA_4G14080)-RELATED"/>
    <property type="match status" value="1"/>
</dbReference>
<sequence length="330" mass="35274">SAYRTAVQSDQLIPADSGNPRLLSQAQFEGRLDAATESKPAILLPLYSYPTHWDAASYLWDDVAAAQSRVDITAIINPANGPGTTPTSLGTPNADYQIGLAELRDAGVRIIGYVPTCWANSVASAGCYNSRTLDDMKRDILSYAQNFDIHGIFFDEAATGAEQAAIYQDLTAYARGLGLNFIVANPGTATDQAYMTGDNGVDNAVTFESDYAHWLSASQPSDWTQTAAPGQTTALIYDVPDAAQMQAMANRAAQWNFGYLYITDDSLDNPWDSLPSYWNDLVDTLSGLQAGDDYDGDGMLNAEDSCPLVSNIGDIDSDGDGLGDLCDAGP</sequence>
<dbReference type="InterPro" id="IPR021986">
    <property type="entry name" value="Spherulin4"/>
</dbReference>
<dbReference type="EMBL" id="LDXT01000017">
    <property type="protein sequence ID" value="KRT56664.1"/>
    <property type="molecule type" value="Genomic_DNA"/>
</dbReference>
<dbReference type="Proteomes" id="UP000051634">
    <property type="component" value="Unassembled WGS sequence"/>
</dbReference>
<dbReference type="AlphaFoldDB" id="A0A0T5Z1A7"/>
<feature type="non-terminal residue" evidence="1">
    <location>
        <position position="1"/>
    </location>
</feature>
<dbReference type="Gene3D" id="4.10.1080.10">
    <property type="entry name" value="TSP type-3 repeat"/>
    <property type="match status" value="1"/>
</dbReference>
<organism evidence="1 2">
    <name type="scientific">endosymbiont of Ridgeia piscesae</name>
    <dbReference type="NCBI Taxonomy" id="54398"/>
    <lineage>
        <taxon>Bacteria</taxon>
        <taxon>Pseudomonadati</taxon>
        <taxon>Pseudomonadota</taxon>
        <taxon>Gammaproteobacteria</taxon>
        <taxon>sulfur-oxidizing symbionts</taxon>
    </lineage>
</organism>
<dbReference type="Pfam" id="PF12138">
    <property type="entry name" value="Spherulin4"/>
    <property type="match status" value="1"/>
</dbReference>
<gene>
    <name evidence="1" type="ORF">Ga0074115_1801</name>
</gene>
<dbReference type="InterPro" id="IPR028974">
    <property type="entry name" value="TSP_type-3_rpt"/>
</dbReference>
<reference evidence="1 2" key="1">
    <citation type="submission" date="2015-11" db="EMBL/GenBank/DDBJ databases">
        <title>The genome of Candidatus Endoriftia persephone in Ridgeia piscesae and population structure of the North Eastern Pacific vestimentiferan symbionts.</title>
        <authorList>
            <person name="Perez M."/>
            <person name="Juniper K.S."/>
        </authorList>
    </citation>
    <scope>NUCLEOTIDE SEQUENCE [LARGE SCALE GENOMIC DNA]</scope>
    <source>
        <strain evidence="1">Ind11</strain>
    </source>
</reference>
<proteinExistence type="predicted"/>
<protein>
    <submittedName>
        <fullName evidence="1">Spherulation-specific family 4</fullName>
    </submittedName>
</protein>
<evidence type="ECO:0000313" key="1">
    <source>
        <dbReference type="EMBL" id="KRT56664.1"/>
    </source>
</evidence>
<keyword evidence="2" id="KW-1185">Reference proteome</keyword>
<accession>A0A0T5Z1A7</accession>
<evidence type="ECO:0000313" key="2">
    <source>
        <dbReference type="Proteomes" id="UP000051634"/>
    </source>
</evidence>
<dbReference type="SUPFAM" id="SSF103647">
    <property type="entry name" value="TSP type-3 repeat"/>
    <property type="match status" value="1"/>
</dbReference>
<dbReference type="GO" id="GO:0005509">
    <property type="term" value="F:calcium ion binding"/>
    <property type="evidence" value="ECO:0007669"/>
    <property type="project" value="InterPro"/>
</dbReference>
<name>A0A0T5Z1A7_9GAMM</name>
<comment type="caution">
    <text evidence="1">The sequence shown here is derived from an EMBL/GenBank/DDBJ whole genome shotgun (WGS) entry which is preliminary data.</text>
</comment>
<dbReference type="PANTHER" id="PTHR35040">
    <property type="match status" value="1"/>
</dbReference>